<evidence type="ECO:0000259" key="3">
    <source>
        <dbReference type="PROSITE" id="PS50801"/>
    </source>
</evidence>
<comment type="caution">
    <text evidence="4">The sequence shown here is derived from an EMBL/GenBank/DDBJ whole genome shotgun (WGS) entry which is preliminary data.</text>
</comment>
<name>A0A919R635_9ACTN</name>
<dbReference type="EMBL" id="BOOU01000071">
    <property type="protein sequence ID" value="GII80334.1"/>
    <property type="molecule type" value="Genomic_DNA"/>
</dbReference>
<dbReference type="RefSeq" id="WP_203990912.1">
    <property type="nucleotide sequence ID" value="NZ_BOOU01000071.1"/>
</dbReference>
<dbReference type="PROSITE" id="PS50801">
    <property type="entry name" value="STAS"/>
    <property type="match status" value="1"/>
</dbReference>
<dbReference type="InterPro" id="IPR036513">
    <property type="entry name" value="STAS_dom_sf"/>
</dbReference>
<protein>
    <recommendedName>
        <fullName evidence="2">Anti-sigma factor antagonist</fullName>
    </recommendedName>
</protein>
<dbReference type="SUPFAM" id="SSF52091">
    <property type="entry name" value="SpoIIaa-like"/>
    <property type="match status" value="1"/>
</dbReference>
<dbReference type="GO" id="GO:0043856">
    <property type="term" value="F:anti-sigma factor antagonist activity"/>
    <property type="evidence" value="ECO:0007669"/>
    <property type="project" value="InterPro"/>
</dbReference>
<dbReference type="PANTHER" id="PTHR33495">
    <property type="entry name" value="ANTI-SIGMA FACTOR ANTAGONIST TM_1081-RELATED-RELATED"/>
    <property type="match status" value="1"/>
</dbReference>
<keyword evidence="5" id="KW-1185">Reference proteome</keyword>
<dbReference type="InterPro" id="IPR002645">
    <property type="entry name" value="STAS_dom"/>
</dbReference>
<feature type="domain" description="STAS" evidence="3">
    <location>
        <begin position="3"/>
        <end position="112"/>
    </location>
</feature>
<dbReference type="CDD" id="cd07043">
    <property type="entry name" value="STAS_anti-anti-sigma_factors"/>
    <property type="match status" value="1"/>
</dbReference>
<evidence type="ECO:0000256" key="2">
    <source>
        <dbReference type="RuleBase" id="RU003749"/>
    </source>
</evidence>
<dbReference type="InterPro" id="IPR003658">
    <property type="entry name" value="Anti-sigma_ant"/>
</dbReference>
<evidence type="ECO:0000256" key="1">
    <source>
        <dbReference type="ARBA" id="ARBA00009013"/>
    </source>
</evidence>
<sequence length="123" mass="13344">MPLTVRRENRHQFTVITLIGEIDRNESSRLGASIDEALREGPPRLLFDLSRLSFIDSAGLRLLVMACSHARRGGGSCALCSLCPAPRKIMDLTGLKAAFDIYPDLGTALDGGPLESTASLRVY</sequence>
<gene>
    <name evidence="4" type="primary">rsbV_3</name>
    <name evidence="4" type="ORF">Sru01_53160</name>
</gene>
<organism evidence="4 5">
    <name type="scientific">Sphaerisporangium rufum</name>
    <dbReference type="NCBI Taxonomy" id="1381558"/>
    <lineage>
        <taxon>Bacteria</taxon>
        <taxon>Bacillati</taxon>
        <taxon>Actinomycetota</taxon>
        <taxon>Actinomycetes</taxon>
        <taxon>Streptosporangiales</taxon>
        <taxon>Streptosporangiaceae</taxon>
        <taxon>Sphaerisporangium</taxon>
    </lineage>
</organism>
<evidence type="ECO:0000313" key="4">
    <source>
        <dbReference type="EMBL" id="GII80334.1"/>
    </source>
</evidence>
<evidence type="ECO:0000313" key="5">
    <source>
        <dbReference type="Proteomes" id="UP000655287"/>
    </source>
</evidence>
<dbReference type="PANTHER" id="PTHR33495:SF2">
    <property type="entry name" value="ANTI-SIGMA FACTOR ANTAGONIST TM_1081-RELATED"/>
    <property type="match status" value="1"/>
</dbReference>
<dbReference type="Gene3D" id="3.30.750.24">
    <property type="entry name" value="STAS domain"/>
    <property type="match status" value="1"/>
</dbReference>
<dbReference type="Pfam" id="PF01740">
    <property type="entry name" value="STAS"/>
    <property type="match status" value="1"/>
</dbReference>
<dbReference type="AlphaFoldDB" id="A0A919R635"/>
<proteinExistence type="inferred from homology"/>
<dbReference type="Proteomes" id="UP000655287">
    <property type="component" value="Unassembled WGS sequence"/>
</dbReference>
<reference evidence="4" key="1">
    <citation type="submission" date="2021-01" db="EMBL/GenBank/DDBJ databases">
        <title>Whole genome shotgun sequence of Sphaerisporangium rufum NBRC 109079.</title>
        <authorList>
            <person name="Komaki H."/>
            <person name="Tamura T."/>
        </authorList>
    </citation>
    <scope>NUCLEOTIDE SEQUENCE</scope>
    <source>
        <strain evidence="4">NBRC 109079</strain>
    </source>
</reference>
<accession>A0A919R635</accession>
<dbReference type="NCBIfam" id="TIGR00377">
    <property type="entry name" value="ant_ant_sig"/>
    <property type="match status" value="1"/>
</dbReference>
<comment type="similarity">
    <text evidence="1 2">Belongs to the anti-sigma-factor antagonist family.</text>
</comment>